<evidence type="ECO:0000313" key="3">
    <source>
        <dbReference type="EMBL" id="CAD9414039.1"/>
    </source>
</evidence>
<feature type="compositionally biased region" description="Polar residues" evidence="1">
    <location>
        <begin position="45"/>
        <end position="56"/>
    </location>
</feature>
<feature type="domain" description="UBA" evidence="2">
    <location>
        <begin position="387"/>
        <end position="430"/>
    </location>
</feature>
<dbReference type="SMART" id="SM00165">
    <property type="entry name" value="UBA"/>
    <property type="match status" value="2"/>
</dbReference>
<dbReference type="InterPro" id="IPR015940">
    <property type="entry name" value="UBA"/>
</dbReference>
<feature type="region of interest" description="Disordered" evidence="1">
    <location>
        <begin position="45"/>
        <end position="74"/>
    </location>
</feature>
<reference evidence="4" key="1">
    <citation type="submission" date="2021-01" db="EMBL/GenBank/DDBJ databases">
        <authorList>
            <person name="Corre E."/>
            <person name="Pelletier E."/>
            <person name="Niang G."/>
            <person name="Scheremetjew M."/>
            <person name="Finn R."/>
            <person name="Kale V."/>
            <person name="Holt S."/>
            <person name="Cochrane G."/>
            <person name="Meng A."/>
            <person name="Brown T."/>
            <person name="Cohen L."/>
        </authorList>
    </citation>
    <scope>NUCLEOTIDE SEQUENCE</scope>
    <source>
        <strain evidence="4">CCMP1381</strain>
    </source>
</reference>
<dbReference type="SUPFAM" id="SSF143503">
    <property type="entry name" value="PUG domain-like"/>
    <property type="match status" value="1"/>
</dbReference>
<dbReference type="AlphaFoldDB" id="A0A6U3S4I0"/>
<organism evidence="4">
    <name type="scientific">Octactis speculum</name>
    <dbReference type="NCBI Taxonomy" id="3111310"/>
    <lineage>
        <taxon>Eukaryota</taxon>
        <taxon>Sar</taxon>
        <taxon>Stramenopiles</taxon>
        <taxon>Ochrophyta</taxon>
        <taxon>Dictyochophyceae</taxon>
        <taxon>Dictyochales</taxon>
        <taxon>Dictyochaceae</taxon>
        <taxon>Octactis</taxon>
    </lineage>
</organism>
<dbReference type="EMBL" id="HBGS01023311">
    <property type="protein sequence ID" value="CAD9414042.1"/>
    <property type="molecule type" value="Transcribed_RNA"/>
</dbReference>
<feature type="domain" description="UBA" evidence="2">
    <location>
        <begin position="1"/>
        <end position="40"/>
    </location>
</feature>
<feature type="region of interest" description="Disordered" evidence="1">
    <location>
        <begin position="327"/>
        <end position="355"/>
    </location>
</feature>
<evidence type="ECO:0000313" key="4">
    <source>
        <dbReference type="EMBL" id="CAD9414042.1"/>
    </source>
</evidence>
<proteinExistence type="predicted"/>
<accession>A0A6U3S4I0</accession>
<dbReference type="Pfam" id="PF00627">
    <property type="entry name" value="UBA"/>
    <property type="match status" value="1"/>
</dbReference>
<dbReference type="InterPro" id="IPR036339">
    <property type="entry name" value="PUB-like_dom_sf"/>
</dbReference>
<gene>
    <name evidence="3" type="ORF">DSPE1174_LOCUS11837</name>
    <name evidence="4" type="ORF">DSPE1174_LOCUS11838</name>
</gene>
<dbReference type="EMBL" id="HBGS01023310">
    <property type="protein sequence ID" value="CAD9414039.1"/>
    <property type="molecule type" value="Transcribed_RNA"/>
</dbReference>
<dbReference type="Gene3D" id="1.10.8.10">
    <property type="entry name" value="DNA helicase RuvA subunit, C-terminal domain"/>
    <property type="match status" value="1"/>
</dbReference>
<name>A0A6U3S4I0_9STRA</name>
<dbReference type="SUPFAM" id="SSF46934">
    <property type="entry name" value="UBA-like"/>
    <property type="match status" value="2"/>
</dbReference>
<dbReference type="InterPro" id="IPR009060">
    <property type="entry name" value="UBA-like_sf"/>
</dbReference>
<dbReference type="PROSITE" id="PS50030">
    <property type="entry name" value="UBA"/>
    <property type="match status" value="2"/>
</dbReference>
<protein>
    <recommendedName>
        <fullName evidence="2">UBA domain-containing protein</fullName>
    </recommendedName>
</protein>
<evidence type="ECO:0000259" key="2">
    <source>
        <dbReference type="PROSITE" id="PS50030"/>
    </source>
</evidence>
<feature type="compositionally biased region" description="Low complexity" evidence="1">
    <location>
        <begin position="335"/>
        <end position="348"/>
    </location>
</feature>
<evidence type="ECO:0000256" key="1">
    <source>
        <dbReference type="SAM" id="MobiDB-lite"/>
    </source>
</evidence>
<sequence length="430" mass="46186">MSRQSHENLIGLGFDPSAVQTALDINNGDFEGALSLLLSQTQIASKKDTQTTNGGSRFSRGGASQEKFSDPASNQMYSDVSSMAAAKANNSPSSGALEALETLCAKLATNPNDETCQVIQLSGRLAAVRLTVDGAGLRFLQAMGYSQSKGFWVLKRPDPAKIWMAREIIEKVKSDNPSFQLAVALDASTVSAYKDAETSRAALRRKPAVAEPEATTPRTRIRMTLKVSPTKFVKFDRFFAADDTISDLVHAIAIRPDGELPSSHSWELVVSHPAAPAGHPPFWWCHGWTITDVTLRPPRVLTIDTATKTLQGLELWPSAQLCVETVTSAENTENSSGSASRPGSAAVGPLGGGQYLSRRPAPSEVIARVTKQRAPVAQVAHGRGRSRIQSSTAVAAERELVSMGFKEASVKDALRRSGGDKENALEYLLR</sequence>
<dbReference type="Gene3D" id="1.20.58.2190">
    <property type="match status" value="1"/>
</dbReference>